<dbReference type="PRINTS" id="PR00039">
    <property type="entry name" value="HTHLYSR"/>
</dbReference>
<dbReference type="GO" id="GO:0003677">
    <property type="term" value="F:DNA binding"/>
    <property type="evidence" value="ECO:0007669"/>
    <property type="project" value="UniProtKB-KW"/>
</dbReference>
<dbReference type="SUPFAM" id="SSF53850">
    <property type="entry name" value="Periplasmic binding protein-like II"/>
    <property type="match status" value="1"/>
</dbReference>
<feature type="domain" description="HTH lysR-type" evidence="5">
    <location>
        <begin position="17"/>
        <end position="74"/>
    </location>
</feature>
<dbReference type="Gene3D" id="1.10.10.10">
    <property type="entry name" value="Winged helix-like DNA-binding domain superfamily/Winged helix DNA-binding domain"/>
    <property type="match status" value="1"/>
</dbReference>
<dbReference type="Pfam" id="PF03466">
    <property type="entry name" value="LysR_substrate"/>
    <property type="match status" value="1"/>
</dbReference>
<reference evidence="6 7" key="1">
    <citation type="submission" date="2018-07" db="EMBL/GenBank/DDBJ databases">
        <authorList>
            <person name="Peeters C."/>
        </authorList>
    </citation>
    <scope>NUCLEOTIDE SEQUENCE [LARGE SCALE GENOMIC DNA]</scope>
    <source>
        <strain evidence="6 7">LMG 3411</strain>
    </source>
</reference>
<keyword evidence="4" id="KW-0804">Transcription</keyword>
<name>A0A446CH79_9BURK</name>
<evidence type="ECO:0000313" key="7">
    <source>
        <dbReference type="Proteomes" id="UP000289184"/>
    </source>
</evidence>
<dbReference type="PANTHER" id="PTHR30346">
    <property type="entry name" value="TRANSCRIPTIONAL DUAL REGULATOR HCAR-RELATED"/>
    <property type="match status" value="1"/>
</dbReference>
<dbReference type="InterPro" id="IPR036390">
    <property type="entry name" value="WH_DNA-bd_sf"/>
</dbReference>
<evidence type="ECO:0000259" key="5">
    <source>
        <dbReference type="PROSITE" id="PS50931"/>
    </source>
</evidence>
<keyword evidence="7" id="KW-1185">Reference proteome</keyword>
<dbReference type="InterPro" id="IPR036388">
    <property type="entry name" value="WH-like_DNA-bd_sf"/>
</dbReference>
<dbReference type="GO" id="GO:0003700">
    <property type="term" value="F:DNA-binding transcription factor activity"/>
    <property type="evidence" value="ECO:0007669"/>
    <property type="project" value="InterPro"/>
</dbReference>
<keyword evidence="2" id="KW-0805">Transcription regulation</keyword>
<organism evidence="6 7">
    <name type="scientific">Achromobacter agilis</name>
    <dbReference type="NCBI Taxonomy" id="1353888"/>
    <lineage>
        <taxon>Bacteria</taxon>
        <taxon>Pseudomonadati</taxon>
        <taxon>Pseudomonadota</taxon>
        <taxon>Betaproteobacteria</taxon>
        <taxon>Burkholderiales</taxon>
        <taxon>Alcaligenaceae</taxon>
        <taxon>Achromobacter</taxon>
    </lineage>
</organism>
<evidence type="ECO:0000256" key="3">
    <source>
        <dbReference type="ARBA" id="ARBA00023125"/>
    </source>
</evidence>
<evidence type="ECO:0000256" key="2">
    <source>
        <dbReference type="ARBA" id="ARBA00023015"/>
    </source>
</evidence>
<accession>A0A446CH79</accession>
<dbReference type="Gene3D" id="3.40.190.10">
    <property type="entry name" value="Periplasmic binding protein-like II"/>
    <property type="match status" value="2"/>
</dbReference>
<protein>
    <submittedName>
        <fullName evidence="6">HTH-type transcriptional regulator BenM</fullName>
    </submittedName>
</protein>
<evidence type="ECO:0000313" key="6">
    <source>
        <dbReference type="EMBL" id="SSW67168.1"/>
    </source>
</evidence>
<dbReference type="PROSITE" id="PS50931">
    <property type="entry name" value="HTH_LYSR"/>
    <property type="match status" value="1"/>
</dbReference>
<evidence type="ECO:0000256" key="1">
    <source>
        <dbReference type="ARBA" id="ARBA00009437"/>
    </source>
</evidence>
<dbReference type="GO" id="GO:0032993">
    <property type="term" value="C:protein-DNA complex"/>
    <property type="evidence" value="ECO:0007669"/>
    <property type="project" value="TreeGrafter"/>
</dbReference>
<dbReference type="Pfam" id="PF00126">
    <property type="entry name" value="HTH_1"/>
    <property type="match status" value="1"/>
</dbReference>
<dbReference type="InterPro" id="IPR000847">
    <property type="entry name" value="LysR_HTH_N"/>
</dbReference>
<gene>
    <name evidence="6" type="primary">benM_3</name>
    <name evidence="6" type="ORF">AGI3411_02916</name>
</gene>
<sequence>MQAEAGNRSGLTLSVPMDLRQLRYFVAVAEELHFGRAAKRLSITQPPLSFNIRQLEASLGMELLRRTTREVALTEAGKVIYREALKLLALARDAEEQARRAANGEAGAVHIGFVGSSFLTRLASDIRGFAAARPEVEVVLYELSSYEQIDALQRGQIDIGIVHPRVMPSGIASRVMHREAFACLLPETHTLARQEAIDLQQLRHDDFVLFPRDFSPGYYDKILSLCLEAGFTPHIRHKVRNMLTIATLVSHEFGVSLVPASLGKVRLPNLVCRPIAHAANPSDLRGIWRQDEAQPAVLALLECLAASPA</sequence>
<dbReference type="InterPro" id="IPR005119">
    <property type="entry name" value="LysR_subst-bd"/>
</dbReference>
<comment type="similarity">
    <text evidence="1">Belongs to the LysR transcriptional regulatory family.</text>
</comment>
<dbReference type="FunFam" id="1.10.10.10:FF:000001">
    <property type="entry name" value="LysR family transcriptional regulator"/>
    <property type="match status" value="1"/>
</dbReference>
<evidence type="ECO:0000256" key="4">
    <source>
        <dbReference type="ARBA" id="ARBA00023163"/>
    </source>
</evidence>
<dbReference type="AlphaFoldDB" id="A0A446CH79"/>
<dbReference type="EMBL" id="UFQB01000011">
    <property type="protein sequence ID" value="SSW67168.1"/>
    <property type="molecule type" value="Genomic_DNA"/>
</dbReference>
<dbReference type="PANTHER" id="PTHR30346:SF0">
    <property type="entry name" value="HCA OPERON TRANSCRIPTIONAL ACTIVATOR HCAR"/>
    <property type="match status" value="1"/>
</dbReference>
<dbReference type="Proteomes" id="UP000289184">
    <property type="component" value="Unassembled WGS sequence"/>
</dbReference>
<keyword evidence="3" id="KW-0238">DNA-binding</keyword>
<dbReference type="SUPFAM" id="SSF46785">
    <property type="entry name" value="Winged helix' DNA-binding domain"/>
    <property type="match status" value="1"/>
</dbReference>
<proteinExistence type="inferred from homology"/>